<protein>
    <recommendedName>
        <fullName evidence="3">2-phospho-L-lactate transferase</fullName>
        <ecNumber evidence="3">2.7.8.28</ecNumber>
    </recommendedName>
    <alternativeName>
        <fullName evidence="3">EPPG:FO PEP transferase</fullName>
    </alternativeName>
</protein>
<evidence type="ECO:0000313" key="5">
    <source>
        <dbReference type="Proteomes" id="UP000256864"/>
    </source>
</evidence>
<dbReference type="UniPathway" id="UPA00071"/>
<dbReference type="HAMAP" id="MF_01257">
    <property type="entry name" value="CofD"/>
    <property type="match status" value="1"/>
</dbReference>
<dbReference type="GO" id="GO:0043743">
    <property type="term" value="F:LPPG:FO 2-phospho-L-lactate transferase activity"/>
    <property type="evidence" value="ECO:0007669"/>
    <property type="project" value="UniProtKB-EC"/>
</dbReference>
<dbReference type="CDD" id="cd07186">
    <property type="entry name" value="CofD_like"/>
    <property type="match status" value="1"/>
</dbReference>
<comment type="pathway">
    <text evidence="3">Cofactor biosynthesis; coenzyme F420 biosynthesis.</text>
</comment>
<feature type="binding site" evidence="3">
    <location>
        <position position="88"/>
    </location>
    <ligand>
        <name>7,8-didemethyl-8-hydroxy-5-deazariboflavin</name>
        <dbReference type="ChEBI" id="CHEBI:59904"/>
    </ligand>
</feature>
<evidence type="ECO:0000313" key="4">
    <source>
        <dbReference type="EMBL" id="REE28343.1"/>
    </source>
</evidence>
<dbReference type="GO" id="GO:0052645">
    <property type="term" value="P:F420-0 metabolic process"/>
    <property type="evidence" value="ECO:0007669"/>
    <property type="project" value="UniProtKB-UniRule"/>
</dbReference>
<dbReference type="InterPro" id="IPR010115">
    <property type="entry name" value="FbiA/CofD"/>
</dbReference>
<name>A0A371NCV6_9EURY</name>
<evidence type="ECO:0000256" key="3">
    <source>
        <dbReference type="HAMAP-Rule" id="MF_01257"/>
    </source>
</evidence>
<dbReference type="Gene3D" id="3.40.50.10680">
    <property type="entry name" value="CofD-like domains"/>
    <property type="match status" value="1"/>
</dbReference>
<comment type="similarity">
    <text evidence="3">Belongs to the CofD family.</text>
</comment>
<dbReference type="PANTHER" id="PTHR43007:SF1">
    <property type="entry name" value="2-PHOSPHO-L-LACTATE TRANSFERASE"/>
    <property type="match status" value="1"/>
</dbReference>
<comment type="catalytic activity">
    <reaction evidence="3">
        <text>(2S)-lactyl-2-diphospho-5'-guanosine + 7,8-didemethyl-8-hydroxy-5-deazariboflavin = oxidized coenzyme F420-0 + GMP + H(+)</text>
        <dbReference type="Rhea" id="RHEA:63444"/>
        <dbReference type="ChEBI" id="CHEBI:15378"/>
        <dbReference type="ChEBI" id="CHEBI:58115"/>
        <dbReference type="ChEBI" id="CHEBI:59435"/>
        <dbReference type="ChEBI" id="CHEBI:59904"/>
        <dbReference type="ChEBI" id="CHEBI:59907"/>
        <dbReference type="EC" id="2.7.8.28"/>
    </reaction>
</comment>
<comment type="function">
    <text evidence="3">Catalyzes the transfer of the 2-phospholactate moiety from (2S)-lactyl-2-diphospho-5'-guanosine to 7,8-didemethyl-8-hydroxy-5-deazariboflavin (FO) with the formation of oxidized coenzyme F420-0 and GMP.</text>
</comment>
<dbReference type="SUPFAM" id="SSF142338">
    <property type="entry name" value="CofD-like"/>
    <property type="match status" value="1"/>
</dbReference>
<comment type="cofactor">
    <cofactor evidence="3">
        <name>Mg(2+)</name>
        <dbReference type="ChEBI" id="CHEBI:18420"/>
    </cofactor>
</comment>
<proteinExistence type="inferred from homology"/>
<dbReference type="NCBIfam" id="TIGR01819">
    <property type="entry name" value="F420_cofD"/>
    <property type="match status" value="1"/>
</dbReference>
<reference evidence="4 5" key="1">
    <citation type="submission" date="2018-07" db="EMBL/GenBank/DDBJ databases">
        <title>Genomic Encyclopedia of Type Strains, Phase IV (KMG-IV): sequencing the most valuable type-strain genomes for metagenomic binning, comparative biology and taxonomic classification.</title>
        <authorList>
            <person name="Goeker M."/>
        </authorList>
    </citation>
    <scope>NUCLEOTIDE SEQUENCE [LARGE SCALE GENOMIC DNA]</scope>
    <source>
        <strain evidence="4 5">DSM 7466</strain>
    </source>
</reference>
<accession>A0A371NCV6</accession>
<dbReference type="InterPro" id="IPR038136">
    <property type="entry name" value="CofD-like_dom_sf"/>
</dbReference>
<keyword evidence="2 3" id="KW-0460">Magnesium</keyword>
<comment type="subunit">
    <text evidence="3">Homodimer.</text>
</comment>
<dbReference type="EC" id="2.7.8.28" evidence="3"/>
<organism evidence="4 5">
    <name type="scientific">Methanothermobacter defluvii</name>
    <dbReference type="NCBI Taxonomy" id="49339"/>
    <lineage>
        <taxon>Archaea</taxon>
        <taxon>Methanobacteriati</taxon>
        <taxon>Methanobacteriota</taxon>
        <taxon>Methanomada group</taxon>
        <taxon>Methanobacteria</taxon>
        <taxon>Methanobacteriales</taxon>
        <taxon>Methanobacteriaceae</taxon>
        <taxon>Methanothermobacter</taxon>
    </lineage>
</organism>
<dbReference type="Proteomes" id="UP000256864">
    <property type="component" value="Unassembled WGS sequence"/>
</dbReference>
<evidence type="ECO:0000256" key="1">
    <source>
        <dbReference type="ARBA" id="ARBA00022679"/>
    </source>
</evidence>
<dbReference type="InterPro" id="IPR002882">
    <property type="entry name" value="CofD"/>
</dbReference>
<keyword evidence="1 3" id="KW-0808">Transferase</keyword>
<gene>
    <name evidence="3" type="primary">cofD</name>
    <name evidence="4" type="ORF">C7452_0351</name>
</gene>
<evidence type="ECO:0000256" key="2">
    <source>
        <dbReference type="ARBA" id="ARBA00022842"/>
    </source>
</evidence>
<feature type="binding site" evidence="3">
    <location>
        <position position="49"/>
    </location>
    <ligand>
        <name>7,8-didemethyl-8-hydroxy-5-deazariboflavin</name>
        <dbReference type="ChEBI" id="CHEBI:59904"/>
    </ligand>
</feature>
<comment type="caution">
    <text evidence="4">The sequence shown here is derived from an EMBL/GenBank/DDBJ whole genome shotgun (WGS) entry which is preliminary data.</text>
</comment>
<dbReference type="Pfam" id="PF01933">
    <property type="entry name" value="CofD"/>
    <property type="match status" value="1"/>
</dbReference>
<dbReference type="RefSeq" id="WP_115892028.1">
    <property type="nucleotide sequence ID" value="NZ_QREL01000001.1"/>
</dbReference>
<dbReference type="GO" id="GO:0000287">
    <property type="term" value="F:magnesium ion binding"/>
    <property type="evidence" value="ECO:0007669"/>
    <property type="project" value="InterPro"/>
</dbReference>
<keyword evidence="5" id="KW-1185">Reference proteome</keyword>
<dbReference type="Gene3D" id="1.10.8.240">
    <property type="entry name" value="CofD-like domain"/>
    <property type="match status" value="1"/>
</dbReference>
<dbReference type="PANTHER" id="PTHR43007">
    <property type="entry name" value="2-PHOSPHO-L-LACTATE TRANSFERASE"/>
    <property type="match status" value="1"/>
</dbReference>
<dbReference type="EMBL" id="QREL01000001">
    <property type="protein sequence ID" value="REE28343.1"/>
    <property type="molecule type" value="Genomic_DNA"/>
</dbReference>
<dbReference type="AlphaFoldDB" id="A0A371NCV6"/>
<sequence length="301" mass="33022">MITVLSGGTGTPKLLQGLVRVFDPEEITVIVNTVENGYFSGVYVAPDVDTVLYTLAGIINEDTWYGVEGDTFITHDTLRELGCPELLRIGDRDRAFKIQKTLLMEEMPLHRAVEIQSRALGVKSRVLPMSNEESSIVIVTDEGDMEFHEFLVERRSEPEVLDVRFKGVKPAPGVLDAIESADAVIVGPSNPITSIGPIIHMDGVIDSLRRVNVSAVSPFTGGRAFSGPAGKFMEAKGYEASSLGVAEIYRDFLDRLIIDETDSDLKGEIEKLIKEVTITKTNMKNIGDKIMLARILLGEIL</sequence>